<dbReference type="InterPro" id="IPR000965">
    <property type="entry name" value="GPR_dom"/>
</dbReference>
<dbReference type="PANTHER" id="PTHR11063:SF8">
    <property type="entry name" value="DELTA-1-PYRROLINE-5-CARBOXYLATE SYNTHASE"/>
    <property type="match status" value="1"/>
</dbReference>
<dbReference type="Gene3D" id="3.40.309.10">
    <property type="entry name" value="Aldehyde Dehydrogenase, Chain A, domain 2"/>
    <property type="match status" value="1"/>
</dbReference>
<keyword evidence="4 7" id="KW-0521">NADP</keyword>
<dbReference type="PANTHER" id="PTHR11063">
    <property type="entry name" value="GLUTAMATE SEMIALDEHYDE DEHYDROGENASE"/>
    <property type="match status" value="1"/>
</dbReference>
<protein>
    <recommendedName>
        <fullName evidence="7">Gamma-glutamyl phosphate reductase</fullName>
        <shortName evidence="7">GPR</shortName>
        <ecNumber evidence="7">1.2.1.41</ecNumber>
    </recommendedName>
    <alternativeName>
        <fullName evidence="7">Glutamate-5-semialdehyde dehydrogenase</fullName>
    </alternativeName>
    <alternativeName>
        <fullName evidence="7">Glutamyl-gamma-semialdehyde dehydrogenase</fullName>
        <shortName evidence="7">GSA dehydrogenase</shortName>
    </alternativeName>
</protein>
<evidence type="ECO:0000256" key="1">
    <source>
        <dbReference type="ARBA" id="ARBA00004985"/>
    </source>
</evidence>
<dbReference type="GO" id="GO:0050661">
    <property type="term" value="F:NADP binding"/>
    <property type="evidence" value="ECO:0007669"/>
    <property type="project" value="InterPro"/>
</dbReference>
<comment type="subcellular location">
    <subcellularLocation>
        <location evidence="7">Cytoplasm</location>
    </subcellularLocation>
</comment>
<evidence type="ECO:0000313" key="10">
    <source>
        <dbReference type="Proteomes" id="UP000178082"/>
    </source>
</evidence>
<comment type="caution">
    <text evidence="9">The sequence shown here is derived from an EMBL/GenBank/DDBJ whole genome shotgun (WGS) entry which is preliminary data.</text>
</comment>
<dbReference type="InterPro" id="IPR012134">
    <property type="entry name" value="Glu-5-SA_DH"/>
</dbReference>
<dbReference type="CDD" id="cd07079">
    <property type="entry name" value="ALDH_F18-19_ProA-GPR"/>
    <property type="match status" value="1"/>
</dbReference>
<comment type="pathway">
    <text evidence="1 7">Amino-acid biosynthesis; L-proline biosynthesis; L-glutamate 5-semialdehyde from L-glutamate: step 2/2.</text>
</comment>
<name>A0A1F7SG86_9BACT</name>
<dbReference type="FunFam" id="3.40.309.10:FF:000006">
    <property type="entry name" value="Gamma-glutamyl phosphate reductase"/>
    <property type="match status" value="1"/>
</dbReference>
<dbReference type="PIRSF" id="PIRSF000151">
    <property type="entry name" value="GPR"/>
    <property type="match status" value="1"/>
</dbReference>
<dbReference type="HAMAP" id="MF_00412">
    <property type="entry name" value="ProA"/>
    <property type="match status" value="1"/>
</dbReference>
<feature type="domain" description="Aldehyde dehydrogenase" evidence="8">
    <location>
        <begin position="12"/>
        <end position="285"/>
    </location>
</feature>
<dbReference type="NCBIfam" id="TIGR00407">
    <property type="entry name" value="proA"/>
    <property type="match status" value="1"/>
</dbReference>
<dbReference type="SUPFAM" id="SSF53720">
    <property type="entry name" value="ALDH-like"/>
    <property type="match status" value="1"/>
</dbReference>
<dbReference type="InterPro" id="IPR016161">
    <property type="entry name" value="Ald_DH/histidinol_DH"/>
</dbReference>
<dbReference type="STRING" id="1817883.A3G31_00170"/>
<dbReference type="InterPro" id="IPR015590">
    <property type="entry name" value="Aldehyde_DH_dom"/>
</dbReference>
<keyword evidence="3 7" id="KW-0641">Proline biosynthesis</keyword>
<dbReference type="InterPro" id="IPR020593">
    <property type="entry name" value="G-glutamylP_reductase_CS"/>
</dbReference>
<dbReference type="NCBIfam" id="NF001221">
    <property type="entry name" value="PRK00197.1"/>
    <property type="match status" value="1"/>
</dbReference>
<dbReference type="GO" id="GO:0005737">
    <property type="term" value="C:cytoplasm"/>
    <property type="evidence" value="ECO:0007669"/>
    <property type="project" value="UniProtKB-SubCell"/>
</dbReference>
<accession>A0A1F7SG86</accession>
<dbReference type="Proteomes" id="UP000178082">
    <property type="component" value="Unassembled WGS sequence"/>
</dbReference>
<keyword evidence="7" id="KW-0963">Cytoplasm</keyword>
<dbReference type="InterPro" id="IPR016162">
    <property type="entry name" value="Ald_DH_N"/>
</dbReference>
<organism evidence="9 10">
    <name type="scientific">Candidatus Schekmanbacteria bacterium RIFCSPLOWO2_12_FULL_38_15</name>
    <dbReference type="NCBI Taxonomy" id="1817883"/>
    <lineage>
        <taxon>Bacteria</taxon>
        <taxon>Candidatus Schekmaniibacteriota</taxon>
    </lineage>
</organism>
<evidence type="ECO:0000256" key="5">
    <source>
        <dbReference type="ARBA" id="ARBA00023002"/>
    </source>
</evidence>
<gene>
    <name evidence="7" type="primary">proA</name>
    <name evidence="9" type="ORF">A3G31_00170</name>
</gene>
<evidence type="ECO:0000313" key="9">
    <source>
        <dbReference type="EMBL" id="OGL52800.1"/>
    </source>
</evidence>
<comment type="similarity">
    <text evidence="7">Belongs to the gamma-glutamyl phosphate reductase family.</text>
</comment>
<dbReference type="InterPro" id="IPR016163">
    <property type="entry name" value="Ald_DH_C"/>
</dbReference>
<evidence type="ECO:0000256" key="2">
    <source>
        <dbReference type="ARBA" id="ARBA00022605"/>
    </source>
</evidence>
<evidence type="ECO:0000256" key="6">
    <source>
        <dbReference type="ARBA" id="ARBA00049024"/>
    </source>
</evidence>
<dbReference type="EMBL" id="MGDI01000029">
    <property type="protein sequence ID" value="OGL52800.1"/>
    <property type="molecule type" value="Genomic_DNA"/>
</dbReference>
<dbReference type="EC" id="1.2.1.41" evidence="7"/>
<dbReference type="GO" id="GO:0004350">
    <property type="term" value="F:glutamate-5-semialdehyde dehydrogenase activity"/>
    <property type="evidence" value="ECO:0007669"/>
    <property type="project" value="UniProtKB-UniRule"/>
</dbReference>
<comment type="catalytic activity">
    <reaction evidence="6 7">
        <text>L-glutamate 5-semialdehyde + phosphate + NADP(+) = L-glutamyl 5-phosphate + NADPH + H(+)</text>
        <dbReference type="Rhea" id="RHEA:19541"/>
        <dbReference type="ChEBI" id="CHEBI:15378"/>
        <dbReference type="ChEBI" id="CHEBI:43474"/>
        <dbReference type="ChEBI" id="CHEBI:57783"/>
        <dbReference type="ChEBI" id="CHEBI:58066"/>
        <dbReference type="ChEBI" id="CHEBI:58274"/>
        <dbReference type="ChEBI" id="CHEBI:58349"/>
        <dbReference type="EC" id="1.2.1.41"/>
    </reaction>
</comment>
<evidence type="ECO:0000256" key="4">
    <source>
        <dbReference type="ARBA" id="ARBA00022857"/>
    </source>
</evidence>
<dbReference type="UniPathway" id="UPA00098">
    <property type="reaction ID" value="UER00360"/>
</dbReference>
<evidence type="ECO:0000259" key="8">
    <source>
        <dbReference type="Pfam" id="PF00171"/>
    </source>
</evidence>
<evidence type="ECO:0000256" key="3">
    <source>
        <dbReference type="ARBA" id="ARBA00022650"/>
    </source>
</evidence>
<evidence type="ECO:0000256" key="7">
    <source>
        <dbReference type="HAMAP-Rule" id="MF_00412"/>
    </source>
</evidence>
<keyword evidence="5 7" id="KW-0560">Oxidoreductase</keyword>
<dbReference type="GO" id="GO:0055129">
    <property type="term" value="P:L-proline biosynthetic process"/>
    <property type="evidence" value="ECO:0007669"/>
    <property type="project" value="UniProtKB-UniRule"/>
</dbReference>
<dbReference type="Pfam" id="PF00171">
    <property type="entry name" value="Aldedh"/>
    <property type="match status" value="1"/>
</dbReference>
<reference evidence="9 10" key="1">
    <citation type="journal article" date="2016" name="Nat. Commun.">
        <title>Thousands of microbial genomes shed light on interconnected biogeochemical processes in an aquifer system.</title>
        <authorList>
            <person name="Anantharaman K."/>
            <person name="Brown C.T."/>
            <person name="Hug L.A."/>
            <person name="Sharon I."/>
            <person name="Castelle C.J."/>
            <person name="Probst A.J."/>
            <person name="Thomas B.C."/>
            <person name="Singh A."/>
            <person name="Wilkins M.J."/>
            <person name="Karaoz U."/>
            <person name="Brodie E.L."/>
            <person name="Williams K.H."/>
            <person name="Hubbard S.S."/>
            <person name="Banfield J.F."/>
        </authorList>
    </citation>
    <scope>NUCLEOTIDE SEQUENCE [LARGE SCALE GENOMIC DNA]</scope>
</reference>
<dbReference type="Gene3D" id="3.40.605.10">
    <property type="entry name" value="Aldehyde Dehydrogenase, Chain A, domain 1"/>
    <property type="match status" value="1"/>
</dbReference>
<sequence>MEIKELVSQKGKLAKKASRELATLSTGVKNNALLKMADELEKGAARILEANKGDLENAQKQKFPKAFIDRLFLNKERIKDIASGLKEIAKLPDPVGEGTKMWQRPNGMRIGKIRVPIGVIGVIYESRPGVTADAAGLCLKSGNSVILRGGSESINSNRAIAGILSNAATSSGIPEGAVQIMEMTEREAVTELLKLDTYIDLIIPRGGEELIRFIRENSTIPFVRHDKGLCHTFVDRDANIEMAEKICFNAKVQRPGVCNAMETLLVHKDIAGKFLPLMVKKYKDAGVEIRGCSRTKGVVSDIKDATEDDWRTEYLELILSVKIVDSVEEAISHISDYGSGHSEAIITSNYFNAQKFLREVDASSVFVNASTRLADGNQYGLGAEMGISTQKLHCRGPMGLEDLTSQKYIIYGDGQVRQ</sequence>
<proteinExistence type="inferred from homology"/>
<dbReference type="AlphaFoldDB" id="A0A1F7SG86"/>
<dbReference type="PROSITE" id="PS01223">
    <property type="entry name" value="PROA"/>
    <property type="match status" value="1"/>
</dbReference>
<keyword evidence="2 7" id="KW-0028">Amino-acid biosynthesis</keyword>
<comment type="function">
    <text evidence="7">Catalyzes the NADPH-dependent reduction of L-glutamate 5-phosphate into L-glutamate 5-semialdehyde and phosphate. The product spontaneously undergoes cyclization to form 1-pyrroline-5-carboxylate.</text>
</comment>